<keyword evidence="2" id="KW-1185">Reference proteome</keyword>
<feature type="region of interest" description="Disordered" evidence="1">
    <location>
        <begin position="60"/>
        <end position="86"/>
    </location>
</feature>
<reference evidence="3" key="2">
    <citation type="submission" date="2020-10" db="UniProtKB">
        <authorList>
            <consortium name="WormBaseParasite"/>
        </authorList>
    </citation>
    <scope>IDENTIFICATION</scope>
</reference>
<feature type="compositionally biased region" description="Low complexity" evidence="1">
    <location>
        <begin position="67"/>
        <end position="78"/>
    </location>
</feature>
<evidence type="ECO:0000256" key="1">
    <source>
        <dbReference type="SAM" id="MobiDB-lite"/>
    </source>
</evidence>
<reference evidence="2" key="1">
    <citation type="journal article" date="2013" name="Genetics">
        <title>The draft genome and transcriptome of Panagrellus redivivus are shaped by the harsh demands of a free-living lifestyle.</title>
        <authorList>
            <person name="Srinivasan J."/>
            <person name="Dillman A.R."/>
            <person name="Macchietto M.G."/>
            <person name="Heikkinen L."/>
            <person name="Lakso M."/>
            <person name="Fracchia K.M."/>
            <person name="Antoshechkin I."/>
            <person name="Mortazavi A."/>
            <person name="Wong G."/>
            <person name="Sternberg P.W."/>
        </authorList>
    </citation>
    <scope>NUCLEOTIDE SEQUENCE [LARGE SCALE GENOMIC DNA]</scope>
    <source>
        <strain evidence="2">MT8872</strain>
    </source>
</reference>
<accession>A0A7E4VMB7</accession>
<organism evidence="2 3">
    <name type="scientific">Panagrellus redivivus</name>
    <name type="common">Microworm</name>
    <dbReference type="NCBI Taxonomy" id="6233"/>
    <lineage>
        <taxon>Eukaryota</taxon>
        <taxon>Metazoa</taxon>
        <taxon>Ecdysozoa</taxon>
        <taxon>Nematoda</taxon>
        <taxon>Chromadorea</taxon>
        <taxon>Rhabditida</taxon>
        <taxon>Tylenchina</taxon>
        <taxon>Panagrolaimomorpha</taxon>
        <taxon>Panagrolaimoidea</taxon>
        <taxon>Panagrolaimidae</taxon>
        <taxon>Panagrellus</taxon>
    </lineage>
</organism>
<name>A0A7E4VMB7_PANRE</name>
<protein>
    <submittedName>
        <fullName evidence="3">Uncharacterized protein</fullName>
    </submittedName>
</protein>
<sequence>MSVSFCSVVLTNRFHSTDIELIPKCDAMKDDEVHAGPKSCLTIRTPKLKTATSRVDQTGDVAPVNFSSSTSHSSSSSTKLPVDQNASVVVPMEPEPVSVVVDEEDREISISA</sequence>
<dbReference type="AlphaFoldDB" id="A0A7E4VMB7"/>
<proteinExistence type="predicted"/>
<dbReference type="Proteomes" id="UP000492821">
    <property type="component" value="Unassembled WGS sequence"/>
</dbReference>
<evidence type="ECO:0000313" key="2">
    <source>
        <dbReference type="Proteomes" id="UP000492821"/>
    </source>
</evidence>
<evidence type="ECO:0000313" key="3">
    <source>
        <dbReference type="WBParaSite" id="Pan_g22655.t1"/>
    </source>
</evidence>
<dbReference type="WBParaSite" id="Pan_g22655.t1">
    <property type="protein sequence ID" value="Pan_g22655.t1"/>
    <property type="gene ID" value="Pan_g22655"/>
</dbReference>